<evidence type="ECO:0000313" key="2">
    <source>
        <dbReference type="EMBL" id="OXU24392.1"/>
    </source>
</evidence>
<feature type="compositionally biased region" description="Acidic residues" evidence="1">
    <location>
        <begin position="17"/>
        <end position="28"/>
    </location>
</feature>
<dbReference type="Proteomes" id="UP000215335">
    <property type="component" value="Unassembled WGS sequence"/>
</dbReference>
<reference evidence="2 3" key="1">
    <citation type="journal article" date="2017" name="Curr. Biol.">
        <title>The Evolution of Venom by Co-option of Single-Copy Genes.</title>
        <authorList>
            <person name="Martinson E.O."/>
            <person name="Mrinalini"/>
            <person name="Kelkar Y.D."/>
            <person name="Chang C.H."/>
            <person name="Werren J.H."/>
        </authorList>
    </citation>
    <scope>NUCLEOTIDE SEQUENCE [LARGE SCALE GENOMIC DNA]</scope>
    <source>
        <strain evidence="2 3">Alberta</strain>
        <tissue evidence="2">Whole body</tissue>
    </source>
</reference>
<dbReference type="AlphaFoldDB" id="A0A232F1H2"/>
<comment type="caution">
    <text evidence="2">The sequence shown here is derived from an EMBL/GenBank/DDBJ whole genome shotgun (WGS) entry which is preliminary data.</text>
</comment>
<organism evidence="2 3">
    <name type="scientific">Trichomalopsis sarcophagae</name>
    <dbReference type="NCBI Taxonomy" id="543379"/>
    <lineage>
        <taxon>Eukaryota</taxon>
        <taxon>Metazoa</taxon>
        <taxon>Ecdysozoa</taxon>
        <taxon>Arthropoda</taxon>
        <taxon>Hexapoda</taxon>
        <taxon>Insecta</taxon>
        <taxon>Pterygota</taxon>
        <taxon>Neoptera</taxon>
        <taxon>Endopterygota</taxon>
        <taxon>Hymenoptera</taxon>
        <taxon>Apocrita</taxon>
        <taxon>Proctotrupomorpha</taxon>
        <taxon>Chalcidoidea</taxon>
        <taxon>Pteromalidae</taxon>
        <taxon>Pteromalinae</taxon>
        <taxon>Trichomalopsis</taxon>
    </lineage>
</organism>
<proteinExistence type="predicted"/>
<dbReference type="EMBL" id="NNAY01001313">
    <property type="protein sequence ID" value="OXU24392.1"/>
    <property type="molecule type" value="Genomic_DNA"/>
</dbReference>
<evidence type="ECO:0000313" key="3">
    <source>
        <dbReference type="Proteomes" id="UP000215335"/>
    </source>
</evidence>
<name>A0A232F1H2_9HYME</name>
<protein>
    <submittedName>
        <fullName evidence="2">Uncharacterized protein</fullName>
    </submittedName>
</protein>
<feature type="region of interest" description="Disordered" evidence="1">
    <location>
        <begin position="1"/>
        <end position="34"/>
    </location>
</feature>
<gene>
    <name evidence="2" type="ORF">TSAR_011514</name>
</gene>
<keyword evidence="3" id="KW-1185">Reference proteome</keyword>
<accession>A0A232F1H2</accession>
<sequence>MAAKKRGVALGGYTERVEEELDKDEEEKSEEHYRRRMQQQLQQVVVAAHFLPAAMTTRTQPRTVRRKVGKELNQRVSDSRAVIFSTYKHAQNAQQVNLYVEIKNEDNTVFMDATVSVQPQM</sequence>
<evidence type="ECO:0000256" key="1">
    <source>
        <dbReference type="SAM" id="MobiDB-lite"/>
    </source>
</evidence>